<reference evidence="1 2" key="1">
    <citation type="journal article" date="2013" name="Genome Biol.">
        <title>Draft genome of the mountain pine beetle, Dendroctonus ponderosae Hopkins, a major forest pest.</title>
        <authorList>
            <person name="Keeling C.I."/>
            <person name="Yuen M.M."/>
            <person name="Liao N.Y."/>
            <person name="Docking T.R."/>
            <person name="Chan S.K."/>
            <person name="Taylor G.A."/>
            <person name="Palmquist D.L."/>
            <person name="Jackman S.D."/>
            <person name="Nguyen A."/>
            <person name="Li M."/>
            <person name="Henderson H."/>
            <person name="Janes J.K."/>
            <person name="Zhao Y."/>
            <person name="Pandoh P."/>
            <person name="Moore R."/>
            <person name="Sperling F.A."/>
            <person name="Huber D.P."/>
            <person name="Birol I."/>
            <person name="Jones S.J."/>
            <person name="Bohlmann J."/>
        </authorList>
    </citation>
    <scope>NUCLEOTIDE SEQUENCE</scope>
</reference>
<sequence length="120" mass="14395">MDFNRAQSDLVQTAVYVRNYSSRRLRNYGTKQFNMIKWEKWHSGFDFDKVMRYFAIKQSCEKYEIPFLTCFLFSPLEHAFIANIEIDQNDHKKSLSILEPTCGFKWMELRLIITAKFGNF</sequence>
<gene>
    <name evidence="1" type="ORF">D910_05131</name>
</gene>
<evidence type="ECO:0000313" key="1">
    <source>
        <dbReference type="EMBL" id="ERL87742.1"/>
    </source>
</evidence>
<dbReference type="Proteomes" id="UP000030742">
    <property type="component" value="Unassembled WGS sequence"/>
</dbReference>
<protein>
    <submittedName>
        <fullName evidence="1">Uncharacterized protein</fullName>
    </submittedName>
</protein>
<dbReference type="AlphaFoldDB" id="U4U3V8"/>
<accession>U4U3V8</accession>
<dbReference type="EMBL" id="KB631992">
    <property type="protein sequence ID" value="ERL87742.1"/>
    <property type="molecule type" value="Genomic_DNA"/>
</dbReference>
<organism evidence="1 2">
    <name type="scientific">Dendroctonus ponderosae</name>
    <name type="common">Mountain pine beetle</name>
    <dbReference type="NCBI Taxonomy" id="77166"/>
    <lineage>
        <taxon>Eukaryota</taxon>
        <taxon>Metazoa</taxon>
        <taxon>Ecdysozoa</taxon>
        <taxon>Arthropoda</taxon>
        <taxon>Hexapoda</taxon>
        <taxon>Insecta</taxon>
        <taxon>Pterygota</taxon>
        <taxon>Neoptera</taxon>
        <taxon>Endopterygota</taxon>
        <taxon>Coleoptera</taxon>
        <taxon>Polyphaga</taxon>
        <taxon>Cucujiformia</taxon>
        <taxon>Curculionidae</taxon>
        <taxon>Scolytinae</taxon>
        <taxon>Dendroctonus</taxon>
    </lineage>
</organism>
<name>U4U3V8_DENPD</name>
<proteinExistence type="predicted"/>
<evidence type="ECO:0000313" key="2">
    <source>
        <dbReference type="Proteomes" id="UP000030742"/>
    </source>
</evidence>